<evidence type="ECO:0000256" key="10">
    <source>
        <dbReference type="SAM" id="MobiDB-lite"/>
    </source>
</evidence>
<comment type="caution">
    <text evidence="14">The sequence shown here is derived from an EMBL/GenBank/DDBJ whole genome shotgun (WGS) entry which is preliminary data.</text>
</comment>
<evidence type="ECO:0000313" key="15">
    <source>
        <dbReference type="Proteomes" id="UP000822476"/>
    </source>
</evidence>
<reference evidence="14" key="1">
    <citation type="submission" date="2019-07" db="EMBL/GenBank/DDBJ databases">
        <title>Annotation for the trematode Paragonimus miyazaki's.</title>
        <authorList>
            <person name="Choi Y.-J."/>
        </authorList>
    </citation>
    <scope>NUCLEOTIDE SEQUENCE</scope>
    <source>
        <strain evidence="14">Japan</strain>
    </source>
</reference>
<dbReference type="PRINTS" id="PR00205">
    <property type="entry name" value="CADHERIN"/>
</dbReference>
<evidence type="ECO:0000256" key="5">
    <source>
        <dbReference type="ARBA" id="ARBA00022889"/>
    </source>
</evidence>
<feature type="domain" description="Cadherin" evidence="13">
    <location>
        <begin position="32"/>
        <end position="157"/>
    </location>
</feature>
<dbReference type="InterPro" id="IPR015919">
    <property type="entry name" value="Cadherin-like_sf"/>
</dbReference>
<feature type="domain" description="Cadherin" evidence="13">
    <location>
        <begin position="838"/>
        <end position="936"/>
    </location>
</feature>
<evidence type="ECO:0000256" key="12">
    <source>
        <dbReference type="SAM" id="SignalP"/>
    </source>
</evidence>
<evidence type="ECO:0000259" key="13">
    <source>
        <dbReference type="PROSITE" id="PS50268"/>
    </source>
</evidence>
<keyword evidence="7 11" id="KW-0472">Membrane</keyword>
<dbReference type="Gene3D" id="2.60.40.60">
    <property type="entry name" value="Cadherins"/>
    <property type="match status" value="7"/>
</dbReference>
<accession>A0A8S9Z1W2</accession>
<organism evidence="14 15">
    <name type="scientific">Paragonimus skrjabini miyazakii</name>
    <dbReference type="NCBI Taxonomy" id="59628"/>
    <lineage>
        <taxon>Eukaryota</taxon>
        <taxon>Metazoa</taxon>
        <taxon>Spiralia</taxon>
        <taxon>Lophotrochozoa</taxon>
        <taxon>Platyhelminthes</taxon>
        <taxon>Trematoda</taxon>
        <taxon>Digenea</taxon>
        <taxon>Plagiorchiida</taxon>
        <taxon>Troglotremata</taxon>
        <taxon>Troglotrematidae</taxon>
        <taxon>Paragonimus</taxon>
    </lineage>
</organism>
<feature type="domain" description="Cadherin" evidence="13">
    <location>
        <begin position="289"/>
        <end position="390"/>
    </location>
</feature>
<dbReference type="GO" id="GO:0005509">
    <property type="term" value="F:calcium ion binding"/>
    <property type="evidence" value="ECO:0007669"/>
    <property type="project" value="UniProtKB-UniRule"/>
</dbReference>
<feature type="compositionally biased region" description="Basic and acidic residues" evidence="10">
    <location>
        <begin position="1241"/>
        <end position="1255"/>
    </location>
</feature>
<dbReference type="Proteomes" id="UP000822476">
    <property type="component" value="Unassembled WGS sequence"/>
</dbReference>
<dbReference type="InterPro" id="IPR002126">
    <property type="entry name" value="Cadherin-like_dom"/>
</dbReference>
<name>A0A8S9Z1W2_9TREM</name>
<feature type="domain" description="Cadherin" evidence="13">
    <location>
        <begin position="667"/>
        <end position="794"/>
    </location>
</feature>
<evidence type="ECO:0000256" key="1">
    <source>
        <dbReference type="ARBA" id="ARBA00004167"/>
    </source>
</evidence>
<proteinExistence type="predicted"/>
<comment type="subcellular location">
    <subcellularLocation>
        <location evidence="1">Membrane</location>
        <topology evidence="1">Single-pass membrane protein</topology>
    </subcellularLocation>
</comment>
<dbReference type="OrthoDB" id="6079678at2759"/>
<dbReference type="EMBL" id="JTDE01000391">
    <property type="protein sequence ID" value="KAF7261409.1"/>
    <property type="molecule type" value="Genomic_DNA"/>
</dbReference>
<evidence type="ECO:0000256" key="3">
    <source>
        <dbReference type="ARBA" id="ARBA00022737"/>
    </source>
</evidence>
<sequence>MESPFRNWHLFLPLLFLFCRLPNQLMADLSTVQYRIRYAITENQPEDLRIGKLDEDLLQTPEIRQSELFNLLQTSKSGMIRYQLRESSQYFRLNEQTSVLSTTTSIDLETLCPRYCREGATRGQLNLFISIGYESRLLALLHVEVTVIDVDDNPPQFPVTVPRPYVLQFKEVIYRTGQQIELPKAVDLDVQPDHAEIAYRLKAHPEDQSHALDVFKLLTRNDSRLMLVLQQDLDYETVKLYRFYLVAYSPRLDDRGRKHYISPPQPNFKDQLEIRVEVLNINDIEPVFPQAVYNVQLPEDTSVGTVIYTLKAIDQDENATIIYSMESGLNQNTNDMLEVESDGRVILVQSLDYEKQTKYAITVRASDGEFYALTRLDVTVTDVNDELPEFVTNPLVLTIEENQPGQTSVGQLFIKDRDSPEVNGQVSCHEPEHLVSRQPLLFYPEVDRHFGGSSLSNNNDMNSNNGAIMTPSRSSETQVYQQFSLLTRIKFDREVDPHVYESLLICADGQSLDDGDAVKMKQLTTTLTISLTVTDQNDNLPVFEKQHYEAELRENCPIGTKVIQVHANDADRESHARPQYRLLSNELFPLHFDVEPQTGWIVTKADIDRETQAVYQLIVLAIDGHSTNSNTHSQTGTSAQYTAVRQNTATAHVQVKISDDNDNAPEFRGPRQFAVEENQPGPKWIGDLQVMDRDEGINREVEFILPTGHADGLIALDANGLRTTRNQTNRHPPNLPIFLAKNGSLYATKKLDRENQSHVCFEVVVRDKSTTKSLSSTDTICVRVLDLNDNAPEFIDIKGSFTDNNVSQNHKGISDLPNPTVPVSVNEVPGYCALIAEAHDADEGRNALLRFALKPVKSTNNSQSQLGVPDPTGAFMMDQHSGRLMLTRNLNVEEIGLYPLTISVEDSGTPKYRTEKVVYILIEDSPARGNWLFPDIERKQSTSIGGKGDTSEAYTILVVIGLSGISAFLAAVLISAILCMIKPCRNANRRRTSDRVHKGTISASTVPGTRYSMNPGDTYIGQADGYDDYNMSLMNGNGYIGTADGRSHPRSLLLTTAPIPGLDQLYLPSDKLIGIDSEVPASQSVSEDPGWPSQSNNSTMLSSPFMGRLSPTLPLCHYTITQPLDSTWIAAPNHRAVWSPVSSPNCSANCNDCQIVYQPDVSSSPQPPQPQSKTSFALPFGTSHGTVTNLSISQPIGISSSAYVNAGLIASPRRPTSSGSYAYPTISTAFGTTNNPNGMAHGERNGSGEEQRSDSGRGASDEEVPNARATPTNLGACHSTVSNRQFRSATLKSAHENSSHMIPGLVFPSLPRKSPSELCLSKDRALANVAVLKNSNKYYRRK</sequence>
<dbReference type="Pfam" id="PF00028">
    <property type="entry name" value="Cadherin"/>
    <property type="match status" value="3"/>
</dbReference>
<keyword evidence="6 11" id="KW-1133">Transmembrane helix</keyword>
<keyword evidence="5" id="KW-0130">Cell adhesion</keyword>
<feature type="region of interest" description="Disordered" evidence="10">
    <location>
        <begin position="1230"/>
        <end position="1277"/>
    </location>
</feature>
<feature type="domain" description="Cadherin" evidence="13">
    <location>
        <begin position="391"/>
        <end position="543"/>
    </location>
</feature>
<dbReference type="PANTHER" id="PTHR24028">
    <property type="entry name" value="CADHERIN-87A"/>
    <property type="match status" value="1"/>
</dbReference>
<gene>
    <name evidence="14" type="ORF">EG68_01402</name>
</gene>
<dbReference type="CDD" id="cd11304">
    <property type="entry name" value="Cadherin_repeat"/>
    <property type="match status" value="5"/>
</dbReference>
<dbReference type="InterPro" id="IPR020894">
    <property type="entry name" value="Cadherin_CS"/>
</dbReference>
<dbReference type="InterPro" id="IPR050174">
    <property type="entry name" value="Protocadherin/Cadherin-CA"/>
</dbReference>
<evidence type="ECO:0000256" key="7">
    <source>
        <dbReference type="ARBA" id="ARBA00023136"/>
    </source>
</evidence>
<protein>
    <recommendedName>
        <fullName evidence="13">Cadherin domain-containing protein</fullName>
    </recommendedName>
</protein>
<evidence type="ECO:0000313" key="14">
    <source>
        <dbReference type="EMBL" id="KAF7261409.1"/>
    </source>
</evidence>
<feature type="chain" id="PRO_5035776238" description="Cadherin domain-containing protein" evidence="12">
    <location>
        <begin position="28"/>
        <end position="1342"/>
    </location>
</feature>
<keyword evidence="4 9" id="KW-0106">Calcium</keyword>
<evidence type="ECO:0000256" key="6">
    <source>
        <dbReference type="ARBA" id="ARBA00022989"/>
    </source>
</evidence>
<keyword evidence="12" id="KW-0732">Signal</keyword>
<feature type="transmembrane region" description="Helical" evidence="11">
    <location>
        <begin position="953"/>
        <end position="981"/>
    </location>
</feature>
<keyword evidence="8" id="KW-0325">Glycoprotein</keyword>
<feature type="domain" description="Cadherin" evidence="13">
    <location>
        <begin position="544"/>
        <end position="667"/>
    </location>
</feature>
<dbReference type="PROSITE" id="PS00232">
    <property type="entry name" value="CADHERIN_1"/>
    <property type="match status" value="2"/>
</dbReference>
<dbReference type="FunFam" id="2.60.40.60:FF:000002">
    <property type="entry name" value="Protocadherin alpha 2"/>
    <property type="match status" value="1"/>
</dbReference>
<dbReference type="GO" id="GO:0007156">
    <property type="term" value="P:homophilic cell adhesion via plasma membrane adhesion molecules"/>
    <property type="evidence" value="ECO:0007669"/>
    <property type="project" value="InterPro"/>
</dbReference>
<feature type="signal peptide" evidence="12">
    <location>
        <begin position="1"/>
        <end position="27"/>
    </location>
</feature>
<keyword evidence="15" id="KW-1185">Reference proteome</keyword>
<keyword evidence="2 11" id="KW-0812">Transmembrane</keyword>
<keyword evidence="3" id="KW-0677">Repeat</keyword>
<evidence type="ECO:0000256" key="9">
    <source>
        <dbReference type="PROSITE-ProRule" id="PRU00043"/>
    </source>
</evidence>
<evidence type="ECO:0000256" key="4">
    <source>
        <dbReference type="ARBA" id="ARBA00022837"/>
    </source>
</evidence>
<dbReference type="PANTHER" id="PTHR24028:SF146">
    <property type="entry name" value="CADHERIN 96CB, ISOFORM D-RELATED"/>
    <property type="match status" value="1"/>
</dbReference>
<dbReference type="SMART" id="SM00112">
    <property type="entry name" value="CA"/>
    <property type="match status" value="6"/>
</dbReference>
<evidence type="ECO:0000256" key="8">
    <source>
        <dbReference type="ARBA" id="ARBA00023180"/>
    </source>
</evidence>
<evidence type="ECO:0000256" key="11">
    <source>
        <dbReference type="SAM" id="Phobius"/>
    </source>
</evidence>
<evidence type="ECO:0000256" key="2">
    <source>
        <dbReference type="ARBA" id="ARBA00022692"/>
    </source>
</evidence>
<dbReference type="PROSITE" id="PS50268">
    <property type="entry name" value="CADHERIN_2"/>
    <property type="match status" value="7"/>
</dbReference>
<feature type="domain" description="Cadherin" evidence="13">
    <location>
        <begin position="185"/>
        <end position="288"/>
    </location>
</feature>
<dbReference type="SUPFAM" id="SSF49313">
    <property type="entry name" value="Cadherin-like"/>
    <property type="match status" value="7"/>
</dbReference>
<feature type="region of interest" description="Disordered" evidence="10">
    <location>
        <begin position="1080"/>
        <end position="1099"/>
    </location>
</feature>
<dbReference type="GO" id="GO:0005886">
    <property type="term" value="C:plasma membrane"/>
    <property type="evidence" value="ECO:0007669"/>
    <property type="project" value="InterPro"/>
</dbReference>
<dbReference type="FunFam" id="2.60.40.60:FF:000020">
    <property type="entry name" value="Dachsous cadherin-related 1b"/>
    <property type="match status" value="1"/>
</dbReference>